<dbReference type="AlphaFoldDB" id="A0A1U9K9F2"/>
<keyword evidence="3" id="KW-1185">Reference proteome</keyword>
<protein>
    <submittedName>
        <fullName evidence="2">Uncharacterized protein</fullName>
    </submittedName>
</protein>
<evidence type="ECO:0000256" key="1">
    <source>
        <dbReference type="SAM" id="MobiDB-lite"/>
    </source>
</evidence>
<feature type="region of interest" description="Disordered" evidence="1">
    <location>
        <begin position="101"/>
        <end position="138"/>
    </location>
</feature>
<dbReference type="STRING" id="1471761.B0W44_13740"/>
<dbReference type="Proteomes" id="UP000188603">
    <property type="component" value="Chromosome"/>
</dbReference>
<gene>
    <name evidence="2" type="ORF">B0W44_13740</name>
</gene>
<feature type="compositionally biased region" description="Basic residues" evidence="1">
    <location>
        <begin position="1"/>
        <end position="11"/>
    </location>
</feature>
<proteinExistence type="predicted"/>
<dbReference type="EMBL" id="CP019699">
    <property type="protein sequence ID" value="AQS56658.1"/>
    <property type="molecule type" value="Genomic_DNA"/>
</dbReference>
<organism evidence="2 3">
    <name type="scientific">Novibacillus thermophilus</name>
    <dbReference type="NCBI Taxonomy" id="1471761"/>
    <lineage>
        <taxon>Bacteria</taxon>
        <taxon>Bacillati</taxon>
        <taxon>Bacillota</taxon>
        <taxon>Bacilli</taxon>
        <taxon>Bacillales</taxon>
        <taxon>Thermoactinomycetaceae</taxon>
        <taxon>Novibacillus</taxon>
    </lineage>
</organism>
<dbReference type="OrthoDB" id="2467271at2"/>
<reference evidence="2 3" key="1">
    <citation type="journal article" date="2015" name="Int. J. Syst. Evol. Microbiol.">
        <title>Novibacillus thermophilus gen. nov., sp. nov., a Gram-staining-negative and moderately thermophilic member of the family Thermoactinomycetaceae.</title>
        <authorList>
            <person name="Yang G."/>
            <person name="Chen J."/>
            <person name="Zhou S."/>
        </authorList>
    </citation>
    <scope>NUCLEOTIDE SEQUENCE [LARGE SCALE GENOMIC DNA]</scope>
    <source>
        <strain evidence="2 3">SG-1</strain>
    </source>
</reference>
<sequence length="185" mass="20943">MNQINRKKVYAKKPATPVPYRQYKTKTRSHQRKHSTRRPSTAQATPESILRSLSSINIMSILNSFYTIRMTVKDLRVSLEKLDSAMDSAYQMVEIAQSLFNNQSSGKGRPPLRLLPPDNRAPKRRDKKSERRQSDDQLSGLLDNVDVGQLMTLMQSPFVQNILKQIFQGDALNSGSSTKKGMTSS</sequence>
<name>A0A1U9K9F2_9BACL</name>
<accession>A0A1U9K9F2</accession>
<dbReference type="KEGG" id="ntr:B0W44_13740"/>
<evidence type="ECO:0000313" key="2">
    <source>
        <dbReference type="EMBL" id="AQS56658.1"/>
    </source>
</evidence>
<feature type="compositionally biased region" description="Basic residues" evidence="1">
    <location>
        <begin position="23"/>
        <end position="37"/>
    </location>
</feature>
<evidence type="ECO:0000313" key="3">
    <source>
        <dbReference type="Proteomes" id="UP000188603"/>
    </source>
</evidence>
<feature type="region of interest" description="Disordered" evidence="1">
    <location>
        <begin position="1"/>
        <end position="46"/>
    </location>
</feature>